<dbReference type="PATRIC" id="fig|1423807.3.peg.1951"/>
<dbReference type="Proteomes" id="UP000051820">
    <property type="component" value="Unassembled WGS sequence"/>
</dbReference>
<reference evidence="2 3" key="1">
    <citation type="journal article" date="2015" name="Genome Announc.">
        <title>Expanding the biotechnology potential of lactobacilli through comparative genomics of 213 strains and associated genera.</title>
        <authorList>
            <person name="Sun Z."/>
            <person name="Harris H.M."/>
            <person name="McCann A."/>
            <person name="Guo C."/>
            <person name="Argimon S."/>
            <person name="Zhang W."/>
            <person name="Yang X."/>
            <person name="Jeffery I.B."/>
            <person name="Cooney J.C."/>
            <person name="Kagawa T.F."/>
            <person name="Liu W."/>
            <person name="Song Y."/>
            <person name="Salvetti E."/>
            <person name="Wrobel A."/>
            <person name="Rasinkangas P."/>
            <person name="Parkhill J."/>
            <person name="Rea M.C."/>
            <person name="O'Sullivan O."/>
            <person name="Ritari J."/>
            <person name="Douillard F.P."/>
            <person name="Paul Ross R."/>
            <person name="Yang R."/>
            <person name="Briner A.E."/>
            <person name="Felis G.E."/>
            <person name="de Vos W.M."/>
            <person name="Barrangou R."/>
            <person name="Klaenhammer T.R."/>
            <person name="Caufield P.W."/>
            <person name="Cui Y."/>
            <person name="Zhang H."/>
            <person name="O'Toole P.W."/>
        </authorList>
    </citation>
    <scope>NUCLEOTIDE SEQUENCE [LARGE SCALE GENOMIC DNA]</scope>
    <source>
        <strain evidence="2 3">DSM 5007</strain>
    </source>
</reference>
<evidence type="ECO:0000256" key="1">
    <source>
        <dbReference type="SAM" id="MobiDB-lite"/>
    </source>
</evidence>
<evidence type="ECO:0000313" key="3">
    <source>
        <dbReference type="Proteomes" id="UP000051820"/>
    </source>
</evidence>
<evidence type="ECO:0008006" key="4">
    <source>
        <dbReference type="Google" id="ProtNLM"/>
    </source>
</evidence>
<dbReference type="EMBL" id="AZGF01000049">
    <property type="protein sequence ID" value="KRM09184.1"/>
    <property type="molecule type" value="Genomic_DNA"/>
</dbReference>
<accession>A0A0R1VTU9</accession>
<dbReference type="AlphaFoldDB" id="A0A0R1VTU9"/>
<organism evidence="2 3">
    <name type="scientific">Paucilactobacillus suebicus DSM 5007 = KCTC 3549</name>
    <dbReference type="NCBI Taxonomy" id="1423807"/>
    <lineage>
        <taxon>Bacteria</taxon>
        <taxon>Bacillati</taxon>
        <taxon>Bacillota</taxon>
        <taxon>Bacilli</taxon>
        <taxon>Lactobacillales</taxon>
        <taxon>Lactobacillaceae</taxon>
        <taxon>Paucilactobacillus</taxon>
    </lineage>
</organism>
<dbReference type="eggNOG" id="ENOG5032RNH">
    <property type="taxonomic scope" value="Bacteria"/>
</dbReference>
<name>A0A0R1VTU9_9LACO</name>
<feature type="region of interest" description="Disordered" evidence="1">
    <location>
        <begin position="12"/>
        <end position="38"/>
    </location>
</feature>
<gene>
    <name evidence="2" type="ORF">FD16_GL001900</name>
</gene>
<comment type="caution">
    <text evidence="2">The sequence shown here is derived from an EMBL/GenBank/DDBJ whole genome shotgun (WGS) entry which is preliminary data.</text>
</comment>
<feature type="compositionally biased region" description="Low complexity" evidence="1">
    <location>
        <begin position="12"/>
        <end position="30"/>
    </location>
</feature>
<evidence type="ECO:0000313" key="2">
    <source>
        <dbReference type="EMBL" id="KRM09184.1"/>
    </source>
</evidence>
<proteinExistence type="predicted"/>
<keyword evidence="3" id="KW-1185">Reference proteome</keyword>
<sequence>MVVIFIGLSSLGSSSSGSTNSKSNNTSSKSSSKKVEKNTAVAKNLNAGTFKVGADINPGRYMVKATSGSGNFTNRSGSINVILGTSVDNSLGQVDSYTVTLVKGEQIKLEGIESASFTPTPSKYSYKTELSAGSWTVGKDIKPGRYDITATQGSGNIDTNDGDVNEILGTSKDSETGQVTKVTATLHKGQVLNTSLEGIKLTAK</sequence>
<protein>
    <recommendedName>
        <fullName evidence="4">Cell surface protein</fullName>
    </recommendedName>
</protein>
<dbReference type="STRING" id="1423807.FD16_GL001900"/>